<evidence type="ECO:0000313" key="2">
    <source>
        <dbReference type="EMBL" id="RSH88649.1"/>
    </source>
</evidence>
<accession>A0A427YBW1</accession>
<proteinExistence type="predicted"/>
<comment type="caution">
    <text evidence="2">The sequence shown here is derived from an EMBL/GenBank/DDBJ whole genome shotgun (WGS) entry which is preliminary data.</text>
</comment>
<dbReference type="Proteomes" id="UP000279259">
    <property type="component" value="Unassembled WGS sequence"/>
</dbReference>
<organism evidence="2 3">
    <name type="scientific">Saitozyma podzolica</name>
    <dbReference type="NCBI Taxonomy" id="1890683"/>
    <lineage>
        <taxon>Eukaryota</taxon>
        <taxon>Fungi</taxon>
        <taxon>Dikarya</taxon>
        <taxon>Basidiomycota</taxon>
        <taxon>Agaricomycotina</taxon>
        <taxon>Tremellomycetes</taxon>
        <taxon>Tremellales</taxon>
        <taxon>Trimorphomycetaceae</taxon>
        <taxon>Saitozyma</taxon>
    </lineage>
</organism>
<dbReference type="EMBL" id="RSCD01000016">
    <property type="protein sequence ID" value="RSH88649.1"/>
    <property type="molecule type" value="Genomic_DNA"/>
</dbReference>
<keyword evidence="3" id="KW-1185">Reference proteome</keyword>
<feature type="compositionally biased region" description="Polar residues" evidence="1">
    <location>
        <begin position="1"/>
        <end position="18"/>
    </location>
</feature>
<name>A0A427YBW1_9TREE</name>
<evidence type="ECO:0000313" key="3">
    <source>
        <dbReference type="Proteomes" id="UP000279259"/>
    </source>
</evidence>
<feature type="region of interest" description="Disordered" evidence="1">
    <location>
        <begin position="1"/>
        <end position="23"/>
    </location>
</feature>
<protein>
    <submittedName>
        <fullName evidence="2">Uncharacterized protein</fullName>
    </submittedName>
</protein>
<dbReference type="AlphaFoldDB" id="A0A427YBW1"/>
<evidence type="ECO:0000256" key="1">
    <source>
        <dbReference type="SAM" id="MobiDB-lite"/>
    </source>
</evidence>
<gene>
    <name evidence="2" type="ORF">EHS25_002876</name>
</gene>
<sequence>MSSGASTKMTSQPESASTDTRHRNTFEYPITARLIDATELKDEPVSAAVRLMCSSVKQSGKKVVPWAQYGTSCPEEIRDEIKRRLSDVQKKLGYGDSGFSDARSLEEFEKLWKRPRTRSRAQELWQTKIATAADEFLSFRTESWIVRPVHLTEEEFANLPKNPEGLVPLYPPTVPIYTRVAPANSSQSKMRPQMVLIGDIDAPGMSDDWKTSWVAATNATIKSISSCDAYLHWVEDNKSDMSLVESDWRDKALTEAKTKWVDLGGPAHVVFVPKTWDEFEKDAESFHKDQQEAETLLDLMTLATIVSSSGRA</sequence>
<reference evidence="2 3" key="1">
    <citation type="submission" date="2018-11" db="EMBL/GenBank/DDBJ databases">
        <title>Genome sequence of Saitozyma podzolica DSM 27192.</title>
        <authorList>
            <person name="Aliyu H."/>
            <person name="Gorte O."/>
            <person name="Ochsenreither K."/>
        </authorList>
    </citation>
    <scope>NUCLEOTIDE SEQUENCE [LARGE SCALE GENOMIC DNA]</scope>
    <source>
        <strain evidence="2 3">DSM 27192</strain>
    </source>
</reference>
<dbReference type="OrthoDB" id="10312429at2759"/>